<protein>
    <submittedName>
        <fullName evidence="1">Transporter substrate-binding domain-containing protein</fullName>
    </submittedName>
</protein>
<keyword evidence="2" id="KW-1185">Reference proteome</keyword>
<proteinExistence type="predicted"/>
<dbReference type="EMBL" id="SSTG01000011">
    <property type="protein sequence ID" value="THG54727.1"/>
    <property type="molecule type" value="Genomic_DNA"/>
</dbReference>
<accession>A0AC61S7Y4</accession>
<gene>
    <name evidence="1" type="ORF">E5990_01925</name>
</gene>
<evidence type="ECO:0000313" key="2">
    <source>
        <dbReference type="Proteomes" id="UP000305401"/>
    </source>
</evidence>
<organism evidence="1 2">
    <name type="scientific">Muribaculum caecicola</name>
    <dbReference type="NCBI Taxonomy" id="3038144"/>
    <lineage>
        <taxon>Bacteria</taxon>
        <taxon>Pseudomonadati</taxon>
        <taxon>Bacteroidota</taxon>
        <taxon>Bacteroidia</taxon>
        <taxon>Bacteroidales</taxon>
        <taxon>Muribaculaceae</taxon>
        <taxon>Muribaculum</taxon>
    </lineage>
</organism>
<comment type="caution">
    <text evidence="1">The sequence shown here is derived from an EMBL/GenBank/DDBJ whole genome shotgun (WGS) entry which is preliminary data.</text>
</comment>
<sequence length="462" mass="51687">MRTTVIAVCMLWAWLIAVTSCKSNTNTGNGTGQEAISLPDTLHVGTLYSPMSYFIYREEQMGYDYDLVQRFGSDKGITIDLHVAPSMASLIQMLDSGIIDLAAYEIPITSEYRGHVLPAGPENTTSQVLVQRKPSKKHPGITNVTQLVGRDIYVENASKYQQRLINLNNELGGGIRIHTIDKDTLITEDLIEMVSEGKLPLTVVDSDIASLNRTYYPDLDISLPISFQQRSAWGVSPKSPWLADSINSWLNDTERKKSRSRLHKRYFELSKVSPAVNINFSSGRISPYDDLFRKYAAEAGIDWRLLASQGYAESQFDTTVISWAGAKGIMQIMPRTAKAYGLSEAEILSPEPNIRCAAKIMASLDKLLENHVKNPEERTKFVLAAYNSGIAHIYDAIALAAKTGKQTDVWDDNVSDALMLKSNPEYYNDPVCKHGYFRGRQTTSYVKKVLDFYEKAKAKIKK</sequence>
<dbReference type="Proteomes" id="UP000305401">
    <property type="component" value="Unassembled WGS sequence"/>
</dbReference>
<name>A0AC61S7Y4_9BACT</name>
<evidence type="ECO:0000313" key="1">
    <source>
        <dbReference type="EMBL" id="THG54727.1"/>
    </source>
</evidence>
<reference evidence="1" key="1">
    <citation type="submission" date="2019-04" db="EMBL/GenBank/DDBJ databases">
        <title>Microbes associate with the intestines of laboratory mice.</title>
        <authorList>
            <person name="Navarre W."/>
            <person name="Wong E."/>
            <person name="Huang K.C."/>
            <person name="Tropini C."/>
            <person name="Ng K."/>
            <person name="Yu B."/>
        </authorList>
    </citation>
    <scope>NUCLEOTIDE SEQUENCE</scope>
    <source>
        <strain evidence="1">NM86_A22</strain>
    </source>
</reference>